<gene>
    <name evidence="2" type="ORF">DPMN_025471</name>
</gene>
<reference evidence="2" key="1">
    <citation type="journal article" date="2019" name="bioRxiv">
        <title>The Genome of the Zebra Mussel, Dreissena polymorpha: A Resource for Invasive Species Research.</title>
        <authorList>
            <person name="McCartney M.A."/>
            <person name="Auch B."/>
            <person name="Kono T."/>
            <person name="Mallez S."/>
            <person name="Zhang Y."/>
            <person name="Obille A."/>
            <person name="Becker A."/>
            <person name="Abrahante J.E."/>
            <person name="Garbe J."/>
            <person name="Badalamenti J.P."/>
            <person name="Herman A."/>
            <person name="Mangelson H."/>
            <person name="Liachko I."/>
            <person name="Sullivan S."/>
            <person name="Sone E.D."/>
            <person name="Koren S."/>
            <person name="Silverstein K.A.T."/>
            <person name="Beckman K.B."/>
            <person name="Gohl D.M."/>
        </authorList>
    </citation>
    <scope>NUCLEOTIDE SEQUENCE</scope>
    <source>
        <strain evidence="2">Duluth1</strain>
        <tissue evidence="2">Whole animal</tissue>
    </source>
</reference>
<dbReference type="EMBL" id="JAIWYP010000002">
    <property type="protein sequence ID" value="KAH3862504.1"/>
    <property type="molecule type" value="Genomic_DNA"/>
</dbReference>
<evidence type="ECO:0000313" key="3">
    <source>
        <dbReference type="Proteomes" id="UP000828390"/>
    </source>
</evidence>
<name>A0A9D4LRE8_DREPO</name>
<organism evidence="2 3">
    <name type="scientific">Dreissena polymorpha</name>
    <name type="common">Zebra mussel</name>
    <name type="synonym">Mytilus polymorpha</name>
    <dbReference type="NCBI Taxonomy" id="45954"/>
    <lineage>
        <taxon>Eukaryota</taxon>
        <taxon>Metazoa</taxon>
        <taxon>Spiralia</taxon>
        <taxon>Lophotrochozoa</taxon>
        <taxon>Mollusca</taxon>
        <taxon>Bivalvia</taxon>
        <taxon>Autobranchia</taxon>
        <taxon>Heteroconchia</taxon>
        <taxon>Euheterodonta</taxon>
        <taxon>Imparidentia</taxon>
        <taxon>Neoheterodontei</taxon>
        <taxon>Myida</taxon>
        <taxon>Dreissenoidea</taxon>
        <taxon>Dreissenidae</taxon>
        <taxon>Dreissena</taxon>
    </lineage>
</organism>
<feature type="region of interest" description="Disordered" evidence="1">
    <location>
        <begin position="88"/>
        <end position="117"/>
    </location>
</feature>
<comment type="caution">
    <text evidence="2">The sequence shown here is derived from an EMBL/GenBank/DDBJ whole genome shotgun (WGS) entry which is preliminary data.</text>
</comment>
<dbReference type="AlphaFoldDB" id="A0A9D4LRE8"/>
<keyword evidence="3" id="KW-1185">Reference proteome</keyword>
<proteinExistence type="predicted"/>
<dbReference type="Proteomes" id="UP000828390">
    <property type="component" value="Unassembled WGS sequence"/>
</dbReference>
<protein>
    <submittedName>
        <fullName evidence="2">Uncharacterized protein</fullName>
    </submittedName>
</protein>
<reference evidence="2" key="2">
    <citation type="submission" date="2020-11" db="EMBL/GenBank/DDBJ databases">
        <authorList>
            <person name="McCartney M.A."/>
            <person name="Auch B."/>
            <person name="Kono T."/>
            <person name="Mallez S."/>
            <person name="Becker A."/>
            <person name="Gohl D.M."/>
            <person name="Silverstein K.A.T."/>
            <person name="Koren S."/>
            <person name="Bechman K.B."/>
            <person name="Herman A."/>
            <person name="Abrahante J.E."/>
            <person name="Garbe J."/>
        </authorList>
    </citation>
    <scope>NUCLEOTIDE SEQUENCE</scope>
    <source>
        <strain evidence="2">Duluth1</strain>
        <tissue evidence="2">Whole animal</tissue>
    </source>
</reference>
<evidence type="ECO:0000256" key="1">
    <source>
        <dbReference type="SAM" id="MobiDB-lite"/>
    </source>
</evidence>
<evidence type="ECO:0000313" key="2">
    <source>
        <dbReference type="EMBL" id="KAH3862504.1"/>
    </source>
</evidence>
<feature type="compositionally biased region" description="Basic residues" evidence="1">
    <location>
        <begin position="101"/>
        <end position="117"/>
    </location>
</feature>
<accession>A0A9D4LRE8</accession>
<sequence length="117" mass="13486">MNDRQAKNNMHPIFRSGGTKNIVGTNLLTKFHDDRTINVASRVLTRKNSSPCGNPNQFGTTINVASRGNKLGINFLLRKRTFRFLDQHPTTRPVPLMKPHERQRRSQKAHHQHIVLR</sequence>